<accession>D9WWM1</accession>
<dbReference type="PANTHER" id="PTHR37326">
    <property type="entry name" value="BLL3975 PROTEIN"/>
    <property type="match status" value="1"/>
</dbReference>
<keyword evidence="7" id="KW-1185">Reference proteome</keyword>
<name>D9WWM1_9ACTN</name>
<dbReference type="STRING" id="457427.SSOG_08361"/>
<protein>
    <submittedName>
        <fullName evidence="6">Ectoine utilization protein EutE</fullName>
    </submittedName>
</protein>
<feature type="non-terminal residue" evidence="6">
    <location>
        <position position="147"/>
    </location>
</feature>
<dbReference type="GO" id="GO:0046872">
    <property type="term" value="F:metal ion binding"/>
    <property type="evidence" value="ECO:0007669"/>
    <property type="project" value="UniProtKB-KW"/>
</dbReference>
<dbReference type="HOGENOM" id="CLU_1772184_0_0_11"/>
<keyword evidence="2" id="KW-0479">Metal-binding</keyword>
<evidence type="ECO:0000313" key="7">
    <source>
        <dbReference type="Proteomes" id="UP000003963"/>
    </source>
</evidence>
<evidence type="ECO:0000313" key="6">
    <source>
        <dbReference type="EMBL" id="EFL28647.1"/>
    </source>
</evidence>
<reference evidence="6 7" key="1">
    <citation type="submission" date="2009-02" db="EMBL/GenBank/DDBJ databases">
        <title>Annotation of Streptomyces hygroscopicus strain ATCC 53653.</title>
        <authorList>
            <consortium name="The Broad Institute Genome Sequencing Platform"/>
            <consortium name="Broad Institute Microbial Sequencing Center"/>
            <person name="Fischbach M."/>
            <person name="Godfrey P."/>
            <person name="Ward D."/>
            <person name="Young S."/>
            <person name="Zeng Q."/>
            <person name="Koehrsen M."/>
            <person name="Alvarado L."/>
            <person name="Berlin A.M."/>
            <person name="Bochicchio J."/>
            <person name="Borenstein D."/>
            <person name="Chapman S.B."/>
            <person name="Chen Z."/>
            <person name="Engels R."/>
            <person name="Freedman E."/>
            <person name="Gellesch M."/>
            <person name="Goldberg J."/>
            <person name="Griggs A."/>
            <person name="Gujja S."/>
            <person name="Heilman E.R."/>
            <person name="Heiman D.I."/>
            <person name="Hepburn T.A."/>
            <person name="Howarth C."/>
            <person name="Jen D."/>
            <person name="Larson L."/>
            <person name="Lewis B."/>
            <person name="Mehta T."/>
            <person name="Park D."/>
            <person name="Pearson M."/>
            <person name="Richards J."/>
            <person name="Roberts A."/>
            <person name="Saif S."/>
            <person name="Shea T.D."/>
            <person name="Shenoy N."/>
            <person name="Sisk P."/>
            <person name="Stolte C."/>
            <person name="Sykes S.N."/>
            <person name="Thomson T."/>
            <person name="Walk T."/>
            <person name="White J."/>
            <person name="Yandava C."/>
            <person name="Straight P."/>
            <person name="Clardy J."/>
            <person name="Hung D."/>
            <person name="Kolter R."/>
            <person name="Mekalanos J."/>
            <person name="Walker S."/>
            <person name="Walsh C.T."/>
            <person name="Wieland-Brown L.C."/>
            <person name="Haas B."/>
            <person name="Nusbaum C."/>
            <person name="Birren B."/>
        </authorList>
    </citation>
    <scope>NUCLEOTIDE SEQUENCE [LARGE SCALE GENOMIC DNA]</scope>
    <source>
        <strain evidence="6 7">ATCC 53653</strain>
    </source>
</reference>
<proteinExistence type="predicted"/>
<dbReference type="GO" id="GO:0016788">
    <property type="term" value="F:hydrolase activity, acting on ester bonds"/>
    <property type="evidence" value="ECO:0007669"/>
    <property type="project" value="InterPro"/>
</dbReference>
<dbReference type="SUPFAM" id="SSF53187">
    <property type="entry name" value="Zn-dependent exopeptidases"/>
    <property type="match status" value="1"/>
</dbReference>
<evidence type="ECO:0000256" key="4">
    <source>
        <dbReference type="ARBA" id="ARBA00022833"/>
    </source>
</evidence>
<dbReference type="InterPro" id="IPR053138">
    <property type="entry name" value="N-alpha-Ac-DABA_deacetylase"/>
</dbReference>
<dbReference type="EMBL" id="GG657754">
    <property type="protein sequence ID" value="EFL28647.1"/>
    <property type="molecule type" value="Genomic_DNA"/>
</dbReference>
<evidence type="ECO:0000256" key="1">
    <source>
        <dbReference type="ARBA" id="ARBA00001947"/>
    </source>
</evidence>
<dbReference type="Gene3D" id="3.40.630.10">
    <property type="entry name" value="Zn peptidases"/>
    <property type="match status" value="1"/>
</dbReference>
<dbReference type="PANTHER" id="PTHR37326:SF1">
    <property type="entry name" value="BLL3975 PROTEIN"/>
    <property type="match status" value="1"/>
</dbReference>
<gene>
    <name evidence="6" type="ORF">SSOG_08361</name>
</gene>
<evidence type="ECO:0000256" key="2">
    <source>
        <dbReference type="ARBA" id="ARBA00022723"/>
    </source>
</evidence>
<organism evidence="6 7">
    <name type="scientific">Streptomyces himastatinicus ATCC 53653</name>
    <dbReference type="NCBI Taxonomy" id="457427"/>
    <lineage>
        <taxon>Bacteria</taxon>
        <taxon>Bacillati</taxon>
        <taxon>Actinomycetota</taxon>
        <taxon>Actinomycetes</taxon>
        <taxon>Kitasatosporales</taxon>
        <taxon>Streptomycetaceae</taxon>
        <taxon>Streptomyces</taxon>
        <taxon>Streptomyces violaceusniger group</taxon>
    </lineage>
</organism>
<evidence type="ECO:0000256" key="3">
    <source>
        <dbReference type="ARBA" id="ARBA00022801"/>
    </source>
</evidence>
<dbReference type="Proteomes" id="UP000003963">
    <property type="component" value="Unassembled WGS sequence"/>
</dbReference>
<dbReference type="Pfam" id="PF24827">
    <property type="entry name" value="AstE_AspA_cat"/>
    <property type="match status" value="1"/>
</dbReference>
<keyword evidence="3" id="KW-0378">Hydrolase</keyword>
<dbReference type="AlphaFoldDB" id="D9WWM1"/>
<comment type="cofactor">
    <cofactor evidence="1">
        <name>Zn(2+)</name>
        <dbReference type="ChEBI" id="CHEBI:29105"/>
    </cofactor>
</comment>
<evidence type="ECO:0000259" key="5">
    <source>
        <dbReference type="Pfam" id="PF24827"/>
    </source>
</evidence>
<sequence>MTLTVGPLTAGTGRKVRGTVPVDLGPVTADLPVTLVGGARPGPRVVLTGGVHGGEFAGVDAAARLAGLLTPEEVRGQVVLCPVANPPAVYQGRLGTSPLDGVNINRVFPGDPDGGPTERLAAWLFAHLLPGADALRRSAQRRHRRDP</sequence>
<feature type="domain" description="Succinylglutamate desuccinylase/Aspartoacylase catalytic" evidence="5">
    <location>
        <begin position="41"/>
        <end position="133"/>
    </location>
</feature>
<dbReference type="InterPro" id="IPR055438">
    <property type="entry name" value="AstE_AspA_cat"/>
</dbReference>
<keyword evidence="4" id="KW-0862">Zinc</keyword>